<feature type="domain" description="Nicotinamide phosphoribosyltransferase N-terminal" evidence="11">
    <location>
        <begin position="8"/>
        <end position="105"/>
    </location>
</feature>
<name>A0AAE1UKD2_9EUCA</name>
<evidence type="ECO:0000256" key="3">
    <source>
        <dbReference type="ARBA" id="ARBA00022676"/>
    </source>
</evidence>
<proteinExistence type="inferred from homology"/>
<dbReference type="Pfam" id="PF18127">
    <property type="entry name" value="NAMPT_N"/>
    <property type="match status" value="1"/>
</dbReference>
<dbReference type="NCBIfam" id="NF006629">
    <property type="entry name" value="PRK09198.1"/>
    <property type="match status" value="1"/>
</dbReference>
<evidence type="ECO:0000256" key="9">
    <source>
        <dbReference type="PIRSR" id="PIRSR005943-1"/>
    </source>
</evidence>
<feature type="binding site" evidence="9">
    <location>
        <position position="208"/>
    </location>
    <ligand>
        <name>beta-nicotinamide D-ribonucleotide</name>
        <dbReference type="ChEBI" id="CHEBI:14649"/>
    </ligand>
</feature>
<keyword evidence="2" id="KW-0662">Pyridine nucleotide biosynthesis</keyword>
<evidence type="ECO:0000256" key="5">
    <source>
        <dbReference type="ARBA" id="ARBA00035007"/>
    </source>
</evidence>
<evidence type="ECO:0000256" key="8">
    <source>
        <dbReference type="ARBA" id="ARBA00047835"/>
    </source>
</evidence>
<sequence length="486" mass="54483">MEAGIVQNVILLVDSYKNSHHRQYPTGTSYIYSYFESRGGKFPYTVFFGLQYILKRWLQGPVITKEMIQEAKELHAQHFGRNDVFNEEGWNYIVERHGGKLPLKVCAVPEGTIVPTKNVLFTVVNTDPMVPWLTSFFETLLVQVWYPMTVATNSRIQKQILHHYHSKTNDDLDSLPRSLHDFGYRGVSSVESAAIGGAAHLVNFEGTDTLAALVFLRKYYHCNMAGYSIPASEHSTVTIWGRDRESDAHRNMLEAFPDGIVASVSDSYNIWDTCENIWGEELRELVLKRGKNGGAVYIRPDSGDPPTVVVKCLNILGDAYGTTVNSKGYKMLPPYLRVIQGDGISYKTIGKILENMKVNGWSAANVGFGSGGSLLQKVNRDTQKCAYKCSHAIIDGKGVDVYKQPITDPGKDSKKGRLALHLINGTYTTVQQEGNDPKLDMLVPVFKDGELLKDYTLQEIRERAKMCSSDINVMQFLKEDSANQDE</sequence>
<comment type="pathway">
    <text evidence="5">Cofactor biosynthesis; NAD(+) biosynthesis; nicotinamide D-ribonucleotide from 5-phospho-alpha-D-ribose 1-diphosphate and nicotinamide: step 1/1.</text>
</comment>
<dbReference type="PANTHER" id="PTHR43816:SF1">
    <property type="entry name" value="NICOTINAMIDE PHOSPHORIBOSYLTRANSFERASE"/>
    <property type="match status" value="1"/>
</dbReference>
<organism evidence="12 13">
    <name type="scientific">Petrolisthes manimaculis</name>
    <dbReference type="NCBI Taxonomy" id="1843537"/>
    <lineage>
        <taxon>Eukaryota</taxon>
        <taxon>Metazoa</taxon>
        <taxon>Ecdysozoa</taxon>
        <taxon>Arthropoda</taxon>
        <taxon>Crustacea</taxon>
        <taxon>Multicrustacea</taxon>
        <taxon>Malacostraca</taxon>
        <taxon>Eumalacostraca</taxon>
        <taxon>Eucarida</taxon>
        <taxon>Decapoda</taxon>
        <taxon>Pleocyemata</taxon>
        <taxon>Anomura</taxon>
        <taxon>Galatheoidea</taxon>
        <taxon>Porcellanidae</taxon>
        <taxon>Petrolisthes</taxon>
    </lineage>
</organism>
<evidence type="ECO:0000313" key="13">
    <source>
        <dbReference type="Proteomes" id="UP001292094"/>
    </source>
</evidence>
<keyword evidence="4" id="KW-0808">Transferase</keyword>
<dbReference type="InterPro" id="IPR013785">
    <property type="entry name" value="Aldolase_TIM"/>
</dbReference>
<accession>A0AAE1UKD2</accession>
<evidence type="ECO:0000256" key="2">
    <source>
        <dbReference type="ARBA" id="ARBA00022642"/>
    </source>
</evidence>
<comment type="similarity">
    <text evidence="1">Belongs to the NAPRTase family.</text>
</comment>
<dbReference type="Pfam" id="PF04095">
    <property type="entry name" value="NAPRTase"/>
    <property type="match status" value="1"/>
</dbReference>
<feature type="binding site" evidence="9">
    <location>
        <begin position="341"/>
        <end position="342"/>
    </location>
    <ligand>
        <name>beta-nicotinamide D-ribonucleotide</name>
        <dbReference type="ChEBI" id="CHEBI:14649"/>
    </ligand>
</feature>
<dbReference type="GO" id="GO:0009435">
    <property type="term" value="P:NAD+ biosynthetic process"/>
    <property type="evidence" value="ECO:0007669"/>
    <property type="project" value="InterPro"/>
</dbReference>
<feature type="binding site" evidence="9">
    <location>
        <position position="380"/>
    </location>
    <ligand>
        <name>beta-nicotinamide D-ribonucleotide</name>
        <dbReference type="ChEBI" id="CHEBI:14649"/>
    </ligand>
</feature>
<dbReference type="InterPro" id="IPR041529">
    <property type="entry name" value="DUF5598"/>
</dbReference>
<dbReference type="Proteomes" id="UP001292094">
    <property type="component" value="Unassembled WGS sequence"/>
</dbReference>
<dbReference type="EC" id="2.4.2.12" evidence="6"/>
<keyword evidence="3" id="KW-0328">Glycosyltransferase</keyword>
<dbReference type="AlphaFoldDB" id="A0AAE1UKD2"/>
<protein>
    <recommendedName>
        <fullName evidence="7">Nicotinamide phosphoribosyltransferase</fullName>
        <ecNumber evidence="6">2.4.2.12</ecNumber>
    </recommendedName>
</protein>
<evidence type="ECO:0000256" key="4">
    <source>
        <dbReference type="ARBA" id="ARBA00022679"/>
    </source>
</evidence>
<comment type="catalytic activity">
    <reaction evidence="8">
        <text>beta-nicotinamide D-ribonucleotide + diphosphate = 5-phospho-alpha-D-ribose 1-diphosphate + nicotinamide + H(+)</text>
        <dbReference type="Rhea" id="RHEA:16149"/>
        <dbReference type="ChEBI" id="CHEBI:14649"/>
        <dbReference type="ChEBI" id="CHEBI:15378"/>
        <dbReference type="ChEBI" id="CHEBI:17154"/>
        <dbReference type="ChEBI" id="CHEBI:33019"/>
        <dbReference type="ChEBI" id="CHEBI:58017"/>
        <dbReference type="EC" id="2.4.2.12"/>
    </reaction>
    <physiologicalReaction direction="right-to-left" evidence="8">
        <dbReference type="Rhea" id="RHEA:16151"/>
    </physiologicalReaction>
</comment>
<feature type="binding site" evidence="9">
    <location>
        <position position="234"/>
    </location>
    <ligand>
        <name>diphosphate</name>
        <dbReference type="ChEBI" id="CHEBI:33019"/>
    </ligand>
</feature>
<feature type="binding site" evidence="9">
    <location>
        <begin position="299"/>
        <end position="301"/>
    </location>
    <ligand>
        <name>beta-nicotinamide D-ribonucleotide</name>
        <dbReference type="ChEBI" id="CHEBI:14649"/>
    </ligand>
</feature>
<dbReference type="Gene3D" id="3.20.20.70">
    <property type="entry name" value="Aldolase class I"/>
    <property type="match status" value="1"/>
</dbReference>
<comment type="caution">
    <text evidence="12">The sequence shown here is derived from an EMBL/GenBank/DDBJ whole genome shotgun (WGS) entry which is preliminary data.</text>
</comment>
<keyword evidence="13" id="KW-1185">Reference proteome</keyword>
<dbReference type="InterPro" id="IPR036068">
    <property type="entry name" value="Nicotinate_pribotase-like_C"/>
</dbReference>
<dbReference type="GO" id="GO:0047280">
    <property type="term" value="F:nicotinamide phosphoribosyltransferase activity"/>
    <property type="evidence" value="ECO:0007669"/>
    <property type="project" value="UniProtKB-EC"/>
</dbReference>
<dbReference type="PANTHER" id="PTHR43816">
    <property type="entry name" value="NICOTINAMIDE PHOSPHORIBOSYLTRANSFERASE"/>
    <property type="match status" value="1"/>
</dbReference>
<feature type="binding site" evidence="9">
    <location>
        <position position="185"/>
    </location>
    <ligand>
        <name>diphosphate</name>
        <dbReference type="ChEBI" id="CHEBI:33019"/>
    </ligand>
</feature>
<feature type="binding site" evidence="9">
    <location>
        <position position="299"/>
    </location>
    <ligand>
        <name>diphosphate</name>
        <dbReference type="ChEBI" id="CHEBI:33019"/>
    </ligand>
</feature>
<dbReference type="InterPro" id="IPR016471">
    <property type="entry name" value="Nicotinamide_PRibTrfase"/>
</dbReference>
<gene>
    <name evidence="12" type="ORF">Pmani_005623</name>
</gene>
<dbReference type="InterPro" id="IPR041525">
    <property type="entry name" value="N/Namide_PRibTrfase"/>
</dbReference>
<evidence type="ECO:0000259" key="10">
    <source>
        <dbReference type="Pfam" id="PF04095"/>
    </source>
</evidence>
<dbReference type="SUPFAM" id="SSF51690">
    <property type="entry name" value="Nicotinate/Quinolinate PRTase C-terminal domain-like"/>
    <property type="match status" value="1"/>
</dbReference>
<evidence type="ECO:0000259" key="11">
    <source>
        <dbReference type="Pfam" id="PF18127"/>
    </source>
</evidence>
<feature type="domain" description="Nicotinate/nicotinamide phosphoribosyltransferase" evidence="10">
    <location>
        <begin position="178"/>
        <end position="427"/>
    </location>
</feature>
<evidence type="ECO:0000256" key="6">
    <source>
        <dbReference type="ARBA" id="ARBA00035024"/>
    </source>
</evidence>
<feature type="binding site" evidence="9">
    <location>
        <position position="372"/>
    </location>
    <ligand>
        <name>beta-nicotinamide D-ribonucleotide</name>
        <dbReference type="ChEBI" id="CHEBI:14649"/>
    </ligand>
</feature>
<evidence type="ECO:0000256" key="1">
    <source>
        <dbReference type="ARBA" id="ARBA00010897"/>
    </source>
</evidence>
<dbReference type="PIRSF" id="PIRSF005943">
    <property type="entry name" value="NMPRT"/>
    <property type="match status" value="1"/>
</dbReference>
<dbReference type="EMBL" id="JAWZYT010000425">
    <property type="protein sequence ID" value="KAK4323691.1"/>
    <property type="molecule type" value="Genomic_DNA"/>
</dbReference>
<evidence type="ECO:0000313" key="12">
    <source>
        <dbReference type="EMBL" id="KAK4323691.1"/>
    </source>
</evidence>
<reference evidence="12" key="1">
    <citation type="submission" date="2023-11" db="EMBL/GenBank/DDBJ databases">
        <title>Genome assemblies of two species of porcelain crab, Petrolisthes cinctipes and Petrolisthes manimaculis (Anomura: Porcellanidae).</title>
        <authorList>
            <person name="Angst P."/>
        </authorList>
    </citation>
    <scope>NUCLEOTIDE SEQUENCE</scope>
    <source>
        <strain evidence="12">PB745_02</strain>
        <tissue evidence="12">Gill</tissue>
    </source>
</reference>
<evidence type="ECO:0000256" key="7">
    <source>
        <dbReference type="ARBA" id="ARBA00035036"/>
    </source>
</evidence>
<dbReference type="CDD" id="cd01569">
    <property type="entry name" value="PBEF_like"/>
    <property type="match status" value="1"/>
</dbReference>